<gene>
    <name evidence="1" type="ORF">AA347_01152</name>
</gene>
<organism evidence="1 2">
    <name type="scientific">Aliarcobacter thereius LMG 24486</name>
    <dbReference type="NCBI Taxonomy" id="1032240"/>
    <lineage>
        <taxon>Bacteria</taxon>
        <taxon>Pseudomonadati</taxon>
        <taxon>Campylobacterota</taxon>
        <taxon>Epsilonproteobacteria</taxon>
        <taxon>Campylobacterales</taxon>
        <taxon>Arcobacteraceae</taxon>
        <taxon>Aliarcobacter</taxon>
    </lineage>
</organism>
<dbReference type="EMBL" id="LLKQ01000001">
    <property type="protein sequence ID" value="OCL95674.1"/>
    <property type="molecule type" value="Genomic_DNA"/>
</dbReference>
<sequence length="49" mass="5661">MEDLKIKLLLKSTDGAIAFIEFMEDGKSKILSYDNFIARFGYETIKDLK</sequence>
<dbReference type="RefSeq" id="WP_165595951.1">
    <property type="nucleotide sequence ID" value="NZ_CP035926.1"/>
</dbReference>
<name>A0A1C7WQW7_9BACT</name>
<keyword evidence="2" id="KW-1185">Reference proteome</keyword>
<accession>A0A1C7WQW7</accession>
<dbReference type="Proteomes" id="UP000092987">
    <property type="component" value="Unassembled WGS sequence"/>
</dbReference>
<comment type="caution">
    <text evidence="1">The sequence shown here is derived from an EMBL/GenBank/DDBJ whole genome shotgun (WGS) entry which is preliminary data.</text>
</comment>
<evidence type="ECO:0000313" key="2">
    <source>
        <dbReference type="Proteomes" id="UP000092987"/>
    </source>
</evidence>
<reference evidence="1 2" key="1">
    <citation type="submission" date="2015-10" db="EMBL/GenBank/DDBJ databases">
        <authorList>
            <person name="Rovetto F.F."/>
            <person name="Cocolin L.L."/>
            <person name="Illeghems K.K."/>
            <person name="Van Nieuwerbuegh F.F."/>
            <person name="Houf K.K."/>
        </authorList>
    </citation>
    <scope>NUCLEOTIDE SEQUENCE [LARGE SCALE GENOMIC DNA]</scope>
    <source>
        <strain evidence="1 2">LMG 24486</strain>
    </source>
</reference>
<evidence type="ECO:0000313" key="1">
    <source>
        <dbReference type="EMBL" id="OCL95674.1"/>
    </source>
</evidence>
<proteinExistence type="predicted"/>
<protein>
    <submittedName>
        <fullName evidence="1">Uncharacterized protein</fullName>
    </submittedName>
</protein>